<evidence type="ECO:0008006" key="4">
    <source>
        <dbReference type="Google" id="ProtNLM"/>
    </source>
</evidence>
<comment type="caution">
    <text evidence="2">The sequence shown here is derived from an EMBL/GenBank/DDBJ whole genome shotgun (WGS) entry which is preliminary data.</text>
</comment>
<protein>
    <recommendedName>
        <fullName evidence="4">Tetratricopeptide repeat protein</fullName>
    </recommendedName>
</protein>
<reference evidence="2 3" key="1">
    <citation type="submission" date="2022-10" db="EMBL/GenBank/DDBJ databases">
        <title>Sinirhodobacter sp. nov., isolated from ocean surface sediments.</title>
        <authorList>
            <person name="He W."/>
            <person name="Wang L."/>
            <person name="Zhang D.-F."/>
        </authorList>
    </citation>
    <scope>NUCLEOTIDE SEQUENCE [LARGE SCALE GENOMIC DNA]</scope>
    <source>
        <strain evidence="2 3">WL0115</strain>
    </source>
</reference>
<organism evidence="2 3">
    <name type="scientific">Sedimentimonas flavescens</name>
    <dbReference type="NCBI Taxonomy" id="2851012"/>
    <lineage>
        <taxon>Bacteria</taxon>
        <taxon>Pseudomonadati</taxon>
        <taxon>Pseudomonadota</taxon>
        <taxon>Alphaproteobacteria</taxon>
        <taxon>Rhodobacterales</taxon>
        <taxon>Rhodobacter group</taxon>
        <taxon>Sedimentimonas</taxon>
    </lineage>
</organism>
<keyword evidence="1" id="KW-0472">Membrane</keyword>
<accession>A0ABT2ZXH3</accession>
<gene>
    <name evidence="2" type="ORF">OE699_06120</name>
</gene>
<keyword evidence="3" id="KW-1185">Reference proteome</keyword>
<proteinExistence type="predicted"/>
<dbReference type="EMBL" id="JAOWKW010000004">
    <property type="protein sequence ID" value="MCV2878425.1"/>
    <property type="molecule type" value="Genomic_DNA"/>
</dbReference>
<keyword evidence="1" id="KW-0812">Transmembrane</keyword>
<evidence type="ECO:0000313" key="3">
    <source>
        <dbReference type="Proteomes" id="UP001526166"/>
    </source>
</evidence>
<evidence type="ECO:0000256" key="1">
    <source>
        <dbReference type="SAM" id="Phobius"/>
    </source>
</evidence>
<keyword evidence="1" id="KW-1133">Transmembrane helix</keyword>
<dbReference type="Proteomes" id="UP001526166">
    <property type="component" value="Unassembled WGS sequence"/>
</dbReference>
<evidence type="ECO:0000313" key="2">
    <source>
        <dbReference type="EMBL" id="MCV2878425.1"/>
    </source>
</evidence>
<name>A0ABT2ZXH3_9RHOB</name>
<feature type="transmembrane region" description="Helical" evidence="1">
    <location>
        <begin position="6"/>
        <end position="29"/>
    </location>
</feature>
<sequence>MSGQGLGWGIRAVLIGGFAALLVTASVLLPAEATALRRSDETRLISDLLSGTPVQPGRGQYTVRRQIAGCFAALDQAAGPLFTMEARRELLSGCDALAARRLERVPSHAAAHQLRAEAMMAQGQVAQALDALLSSEVLAPNTAWLDQRRVVLLARLQPAPETGRQLFDRALVRLASTPETRLWLARGYTRDPAMRAAISQSAATIPASDAERLIIEIRRLDAAMARGE</sequence>
<dbReference type="RefSeq" id="WP_263847419.1">
    <property type="nucleotide sequence ID" value="NZ_JAOWKW010000004.1"/>
</dbReference>